<proteinExistence type="predicted"/>
<evidence type="ECO:0000313" key="2">
    <source>
        <dbReference type="Proteomes" id="UP000564644"/>
    </source>
</evidence>
<gene>
    <name evidence="1" type="ORF">H7C18_13260</name>
</gene>
<sequence length="52" mass="5704">MSFWAQYVVAKEEQGVSRADSLAKIEAKYGAEFRASIEAELPKPEEGVTDGN</sequence>
<organism evidence="1 2">
    <name type="scientific">Cohnella zeiphila</name>
    <dbReference type="NCBI Taxonomy" id="2761120"/>
    <lineage>
        <taxon>Bacteria</taxon>
        <taxon>Bacillati</taxon>
        <taxon>Bacillota</taxon>
        <taxon>Bacilli</taxon>
        <taxon>Bacillales</taxon>
        <taxon>Paenibacillaceae</taxon>
        <taxon>Cohnella</taxon>
    </lineage>
</organism>
<keyword evidence="2" id="KW-1185">Reference proteome</keyword>
<reference evidence="1 2" key="1">
    <citation type="submission" date="2020-08" db="EMBL/GenBank/DDBJ databases">
        <title>Cohnella phylogeny.</title>
        <authorList>
            <person name="Dunlap C."/>
        </authorList>
    </citation>
    <scope>NUCLEOTIDE SEQUENCE [LARGE SCALE GENOMIC DNA]</scope>
    <source>
        <strain evidence="1 2">CBP 2801</strain>
    </source>
</reference>
<accession>A0A7X0SQ80</accession>
<protein>
    <submittedName>
        <fullName evidence="1">Uncharacterized protein</fullName>
    </submittedName>
</protein>
<name>A0A7X0SQ80_9BACL</name>
<evidence type="ECO:0000313" key="1">
    <source>
        <dbReference type="EMBL" id="MBB6731883.1"/>
    </source>
</evidence>
<dbReference type="RefSeq" id="WP_185129556.1">
    <property type="nucleotide sequence ID" value="NZ_JACJVO010000016.1"/>
</dbReference>
<dbReference type="Proteomes" id="UP000564644">
    <property type="component" value="Unassembled WGS sequence"/>
</dbReference>
<dbReference type="AlphaFoldDB" id="A0A7X0SQ80"/>
<comment type="caution">
    <text evidence="1">The sequence shown here is derived from an EMBL/GenBank/DDBJ whole genome shotgun (WGS) entry which is preliminary data.</text>
</comment>
<dbReference type="EMBL" id="JACJVO010000016">
    <property type="protein sequence ID" value="MBB6731883.1"/>
    <property type="molecule type" value="Genomic_DNA"/>
</dbReference>